<name>A0A1E4T263_9ASCO</name>
<proteinExistence type="predicted"/>
<keyword evidence="2" id="KW-1185">Reference proteome</keyword>
<accession>A0A1E4T263</accession>
<organism evidence="1 2">
    <name type="scientific">[Candida] arabinofermentans NRRL YB-2248</name>
    <dbReference type="NCBI Taxonomy" id="983967"/>
    <lineage>
        <taxon>Eukaryota</taxon>
        <taxon>Fungi</taxon>
        <taxon>Dikarya</taxon>
        <taxon>Ascomycota</taxon>
        <taxon>Saccharomycotina</taxon>
        <taxon>Pichiomycetes</taxon>
        <taxon>Pichiales</taxon>
        <taxon>Pichiaceae</taxon>
        <taxon>Ogataea</taxon>
        <taxon>Ogataea/Candida clade</taxon>
    </lineage>
</organism>
<sequence length="56" mass="6556">MTSKVVPLESILRTQPFFHRLPEYSSLAFVSRVKSHVIIFVLLPHALHNQKQETRQ</sequence>
<gene>
    <name evidence="1" type="ORF">CANARDRAFT_27901</name>
</gene>
<dbReference type="AlphaFoldDB" id="A0A1E4T263"/>
<evidence type="ECO:0000313" key="2">
    <source>
        <dbReference type="Proteomes" id="UP000094801"/>
    </source>
</evidence>
<dbReference type="Proteomes" id="UP000094801">
    <property type="component" value="Unassembled WGS sequence"/>
</dbReference>
<protein>
    <submittedName>
        <fullName evidence="1">Uncharacterized protein</fullName>
    </submittedName>
</protein>
<dbReference type="EMBL" id="KV453851">
    <property type="protein sequence ID" value="ODV85812.1"/>
    <property type="molecule type" value="Genomic_DNA"/>
</dbReference>
<reference evidence="2" key="1">
    <citation type="submission" date="2016-04" db="EMBL/GenBank/DDBJ databases">
        <title>Comparative genomics of biotechnologically important yeasts.</title>
        <authorList>
            <consortium name="DOE Joint Genome Institute"/>
            <person name="Riley R."/>
            <person name="Haridas S."/>
            <person name="Wolfe K.H."/>
            <person name="Lopes M.R."/>
            <person name="Hittinger C.T."/>
            <person name="Goker M."/>
            <person name="Salamov A."/>
            <person name="Wisecaver J."/>
            <person name="Long T.M."/>
            <person name="Aerts A.L."/>
            <person name="Barry K."/>
            <person name="Choi C."/>
            <person name="Clum A."/>
            <person name="Coughlan A.Y."/>
            <person name="Deshpande S."/>
            <person name="Douglass A.P."/>
            <person name="Hanson S.J."/>
            <person name="Klenk H.-P."/>
            <person name="Labutti K."/>
            <person name="Lapidus A."/>
            <person name="Lindquist E."/>
            <person name="Lipzen A."/>
            <person name="Meier-Kolthoff J.P."/>
            <person name="Ohm R.A."/>
            <person name="Otillar R.P."/>
            <person name="Pangilinan J."/>
            <person name="Peng Y."/>
            <person name="Rokas A."/>
            <person name="Rosa C.A."/>
            <person name="Scheuner C."/>
            <person name="Sibirny A.A."/>
            <person name="Slot J.C."/>
            <person name="Stielow J.B."/>
            <person name="Sun H."/>
            <person name="Kurtzman C.P."/>
            <person name="Blackwell M."/>
            <person name="Grigoriev I.V."/>
            <person name="Jeffries T.W."/>
        </authorList>
    </citation>
    <scope>NUCLEOTIDE SEQUENCE [LARGE SCALE GENOMIC DNA]</scope>
    <source>
        <strain evidence="2">NRRL YB-2248</strain>
    </source>
</reference>
<evidence type="ECO:0000313" key="1">
    <source>
        <dbReference type="EMBL" id="ODV85812.1"/>
    </source>
</evidence>